<protein>
    <recommendedName>
        <fullName evidence="3 9">Biotin carboxyl carrier protein of acetyl-CoA carboxylase</fullName>
    </recommendedName>
</protein>
<evidence type="ECO:0000256" key="7">
    <source>
        <dbReference type="ARBA" id="ARBA00023160"/>
    </source>
</evidence>
<keyword evidence="11" id="KW-0436">Ligase</keyword>
<dbReference type="InterPro" id="IPR050709">
    <property type="entry name" value="Biotin_Carboxyl_Carrier/Decarb"/>
</dbReference>
<accession>A0ABW4ZD26</accession>
<dbReference type="Gene3D" id="2.40.50.100">
    <property type="match status" value="1"/>
</dbReference>
<dbReference type="NCBIfam" id="TIGR00531">
    <property type="entry name" value="BCCP"/>
    <property type="match status" value="1"/>
</dbReference>
<dbReference type="GO" id="GO:0003989">
    <property type="term" value="F:acetyl-CoA carboxylase activity"/>
    <property type="evidence" value="ECO:0007669"/>
    <property type="project" value="UniProtKB-EC"/>
</dbReference>
<feature type="domain" description="Lipoyl-binding" evidence="10">
    <location>
        <begin position="81"/>
        <end position="157"/>
    </location>
</feature>
<dbReference type="InterPro" id="IPR000089">
    <property type="entry name" value="Biotin_lipoyl"/>
</dbReference>
<dbReference type="PRINTS" id="PR01071">
    <property type="entry name" value="ACOABIOTINCC"/>
</dbReference>
<evidence type="ECO:0000256" key="4">
    <source>
        <dbReference type="ARBA" id="ARBA00022516"/>
    </source>
</evidence>
<keyword evidence="7 9" id="KW-0275">Fatty acid biosynthesis</keyword>
<dbReference type="InterPro" id="IPR001882">
    <property type="entry name" value="Biotin_BS"/>
</dbReference>
<evidence type="ECO:0000259" key="10">
    <source>
        <dbReference type="PROSITE" id="PS50968"/>
    </source>
</evidence>
<evidence type="ECO:0000256" key="8">
    <source>
        <dbReference type="ARBA" id="ARBA00023267"/>
    </source>
</evidence>
<dbReference type="PANTHER" id="PTHR45266">
    <property type="entry name" value="OXALOACETATE DECARBOXYLASE ALPHA CHAIN"/>
    <property type="match status" value="1"/>
</dbReference>
<comment type="caution">
    <text evidence="11">The sequence shown here is derived from an EMBL/GenBank/DDBJ whole genome shotgun (WGS) entry which is preliminary data.</text>
</comment>
<evidence type="ECO:0000256" key="2">
    <source>
        <dbReference type="ARBA" id="ARBA00005194"/>
    </source>
</evidence>
<evidence type="ECO:0000256" key="9">
    <source>
        <dbReference type="RuleBase" id="RU364072"/>
    </source>
</evidence>
<comment type="pathway">
    <text evidence="2 9">Lipid metabolism; fatty acid biosynthesis.</text>
</comment>
<dbReference type="RefSeq" id="WP_377178485.1">
    <property type="nucleotide sequence ID" value="NZ_JBHUJB010000056.1"/>
</dbReference>
<organism evidence="11 12">
    <name type="scientific">Rubritalea tangerina</name>
    <dbReference type="NCBI Taxonomy" id="430798"/>
    <lineage>
        <taxon>Bacteria</taxon>
        <taxon>Pseudomonadati</taxon>
        <taxon>Verrucomicrobiota</taxon>
        <taxon>Verrucomicrobiia</taxon>
        <taxon>Verrucomicrobiales</taxon>
        <taxon>Rubritaleaceae</taxon>
        <taxon>Rubritalea</taxon>
    </lineage>
</organism>
<evidence type="ECO:0000256" key="1">
    <source>
        <dbReference type="ARBA" id="ARBA00003761"/>
    </source>
</evidence>
<keyword evidence="5 9" id="KW-0276">Fatty acid metabolism</keyword>
<evidence type="ECO:0000256" key="5">
    <source>
        <dbReference type="ARBA" id="ARBA00022832"/>
    </source>
</evidence>
<dbReference type="Pfam" id="PF00364">
    <property type="entry name" value="Biotin_lipoyl"/>
    <property type="match status" value="1"/>
</dbReference>
<dbReference type="PANTHER" id="PTHR45266:SF3">
    <property type="entry name" value="OXALOACETATE DECARBOXYLASE ALPHA CHAIN"/>
    <property type="match status" value="1"/>
</dbReference>
<keyword evidence="4 9" id="KW-0444">Lipid biosynthesis</keyword>
<dbReference type="PROSITE" id="PS50968">
    <property type="entry name" value="BIOTINYL_LIPOYL"/>
    <property type="match status" value="1"/>
</dbReference>
<evidence type="ECO:0000256" key="3">
    <source>
        <dbReference type="ARBA" id="ARBA00017562"/>
    </source>
</evidence>
<dbReference type="SUPFAM" id="SSF51230">
    <property type="entry name" value="Single hybrid motif"/>
    <property type="match status" value="1"/>
</dbReference>
<dbReference type="EMBL" id="JBHUJB010000056">
    <property type="protein sequence ID" value="MFD2159900.1"/>
    <property type="molecule type" value="Genomic_DNA"/>
</dbReference>
<dbReference type="Proteomes" id="UP001597389">
    <property type="component" value="Unassembled WGS sequence"/>
</dbReference>
<dbReference type="InterPro" id="IPR011053">
    <property type="entry name" value="Single_hybrid_motif"/>
</dbReference>
<keyword evidence="6 9" id="KW-0443">Lipid metabolism</keyword>
<gene>
    <name evidence="11" type="primary">accB</name>
    <name evidence="11" type="ORF">ACFSW8_13410</name>
</gene>
<name>A0ABW4ZD26_9BACT</name>
<keyword evidence="12" id="KW-1185">Reference proteome</keyword>
<reference evidence="12" key="1">
    <citation type="journal article" date="2019" name="Int. J. Syst. Evol. Microbiol.">
        <title>The Global Catalogue of Microorganisms (GCM) 10K type strain sequencing project: providing services to taxonomists for standard genome sequencing and annotation.</title>
        <authorList>
            <consortium name="The Broad Institute Genomics Platform"/>
            <consortium name="The Broad Institute Genome Sequencing Center for Infectious Disease"/>
            <person name="Wu L."/>
            <person name="Ma J."/>
        </authorList>
    </citation>
    <scope>NUCLEOTIDE SEQUENCE [LARGE SCALE GENOMIC DNA]</scope>
    <source>
        <strain evidence="12">CCUG 57942</strain>
    </source>
</reference>
<evidence type="ECO:0000313" key="11">
    <source>
        <dbReference type="EMBL" id="MFD2159900.1"/>
    </source>
</evidence>
<evidence type="ECO:0000256" key="6">
    <source>
        <dbReference type="ARBA" id="ARBA00023098"/>
    </source>
</evidence>
<dbReference type="InterPro" id="IPR001249">
    <property type="entry name" value="AcCoA_biotinCC"/>
</dbReference>
<keyword evidence="8 9" id="KW-0092">Biotin</keyword>
<dbReference type="PROSITE" id="PS00188">
    <property type="entry name" value="BIOTIN"/>
    <property type="match status" value="1"/>
</dbReference>
<evidence type="ECO:0000313" key="12">
    <source>
        <dbReference type="Proteomes" id="UP001597389"/>
    </source>
</evidence>
<sequence>MDHNDIRKIVELMDEHDLSYFHLEKDDFNLKLKKGLDADSIQAAFAAMPAPVAAAPAPVAAAAPAAAAAAPTADAAPAAEGEAITSPMVGTFYRKPAPDSPNFLEVGDTISEGQTICIIEAMKVMNEIKAEKSGTIASIAVDDATPVQFGDTLFTLK</sequence>
<proteinExistence type="predicted"/>
<comment type="function">
    <text evidence="1 9">This protein is a component of the acetyl coenzyme A carboxylase complex; first, biotin carboxylase catalyzes the carboxylation of the carrier protein and then the transcarboxylase transfers the carboxyl group to form malonyl-CoA.</text>
</comment>
<dbReference type="CDD" id="cd06850">
    <property type="entry name" value="biotinyl_domain"/>
    <property type="match status" value="1"/>
</dbReference>